<dbReference type="PANTHER" id="PTHR13710">
    <property type="entry name" value="DNA HELICASE RECQ FAMILY MEMBER"/>
    <property type="match status" value="1"/>
</dbReference>
<dbReference type="PANTHER" id="PTHR13710:SF153">
    <property type="entry name" value="RECQ-LIKE DNA HELICASE BLM"/>
    <property type="match status" value="1"/>
</dbReference>
<dbReference type="GO" id="GO:0005694">
    <property type="term" value="C:chromosome"/>
    <property type="evidence" value="ECO:0007669"/>
    <property type="project" value="TreeGrafter"/>
</dbReference>
<dbReference type="GO" id="GO:0003677">
    <property type="term" value="F:DNA binding"/>
    <property type="evidence" value="ECO:0007669"/>
    <property type="project" value="UniProtKB-KW"/>
</dbReference>
<keyword evidence="5" id="KW-0067">ATP-binding</keyword>
<dbReference type="SMART" id="SM00490">
    <property type="entry name" value="HELICc"/>
    <property type="match status" value="1"/>
</dbReference>
<comment type="catalytic activity">
    <reaction evidence="9">
        <text>Couples ATP hydrolysis with the unwinding of duplex DNA by translocating in the 3'-5' direction.</text>
        <dbReference type="EC" id="5.6.2.4"/>
    </reaction>
</comment>
<dbReference type="GO" id="GO:0009378">
    <property type="term" value="F:four-way junction helicase activity"/>
    <property type="evidence" value="ECO:0007669"/>
    <property type="project" value="TreeGrafter"/>
</dbReference>
<evidence type="ECO:0000256" key="8">
    <source>
        <dbReference type="ARBA" id="ARBA00023242"/>
    </source>
</evidence>
<dbReference type="Pfam" id="PF00270">
    <property type="entry name" value="DEAD"/>
    <property type="match status" value="1"/>
</dbReference>
<evidence type="ECO:0000256" key="9">
    <source>
        <dbReference type="ARBA" id="ARBA00034617"/>
    </source>
</evidence>
<evidence type="ECO:0000256" key="2">
    <source>
        <dbReference type="ARBA" id="ARBA00022741"/>
    </source>
</evidence>
<dbReference type="EC" id="5.6.2.4" evidence="10"/>
<dbReference type="OrthoDB" id="10261556at2759"/>
<dbReference type="SMART" id="SM00487">
    <property type="entry name" value="DEXDc"/>
    <property type="match status" value="1"/>
</dbReference>
<evidence type="ECO:0000256" key="1">
    <source>
        <dbReference type="ARBA" id="ARBA00005446"/>
    </source>
</evidence>
<dbReference type="PROSITE" id="PS51194">
    <property type="entry name" value="HELICASE_CTER"/>
    <property type="match status" value="1"/>
</dbReference>
<keyword evidence="7" id="KW-0413">Isomerase</keyword>
<dbReference type="AlphaFoldDB" id="A0A090LQL9"/>
<keyword evidence="15" id="KW-1185">Reference proteome</keyword>
<evidence type="ECO:0000256" key="10">
    <source>
        <dbReference type="ARBA" id="ARBA00034808"/>
    </source>
</evidence>
<gene>
    <name evidence="14 16 17" type="ORF">SRAE_2000510700</name>
</gene>
<dbReference type="GO" id="GO:0005524">
    <property type="term" value="F:ATP binding"/>
    <property type="evidence" value="ECO:0007669"/>
    <property type="project" value="UniProtKB-KW"/>
</dbReference>
<evidence type="ECO:0000313" key="15">
    <source>
        <dbReference type="Proteomes" id="UP000035682"/>
    </source>
</evidence>
<evidence type="ECO:0000259" key="12">
    <source>
        <dbReference type="PROSITE" id="PS51192"/>
    </source>
</evidence>
<dbReference type="STRING" id="34506.A0A090LQL9"/>
<dbReference type="PROSITE" id="PS51192">
    <property type="entry name" value="HELICASE_ATP_BIND_1"/>
    <property type="match status" value="1"/>
</dbReference>
<evidence type="ECO:0000256" key="4">
    <source>
        <dbReference type="ARBA" id="ARBA00022806"/>
    </source>
</evidence>
<dbReference type="GO" id="GO:0005737">
    <property type="term" value="C:cytoplasm"/>
    <property type="evidence" value="ECO:0007669"/>
    <property type="project" value="TreeGrafter"/>
</dbReference>
<accession>A0A090LQL9</accession>
<dbReference type="EMBL" id="LN609529">
    <property type="protein sequence ID" value="CEF70476.1"/>
    <property type="molecule type" value="Genomic_DNA"/>
</dbReference>
<dbReference type="InterPro" id="IPR014001">
    <property type="entry name" value="Helicase_ATP-bd"/>
</dbReference>
<dbReference type="Gene3D" id="3.40.50.300">
    <property type="entry name" value="P-loop containing nucleotide triphosphate hydrolases"/>
    <property type="match status" value="2"/>
</dbReference>
<dbReference type="SUPFAM" id="SSF52540">
    <property type="entry name" value="P-loop containing nucleoside triphosphate hydrolases"/>
    <property type="match status" value="1"/>
</dbReference>
<dbReference type="RefSeq" id="XP_024509673.1">
    <property type="nucleotide sequence ID" value="XM_024644077.1"/>
</dbReference>
<dbReference type="InterPro" id="IPR001650">
    <property type="entry name" value="Helicase_C-like"/>
</dbReference>
<evidence type="ECO:0000256" key="3">
    <source>
        <dbReference type="ARBA" id="ARBA00022801"/>
    </source>
</evidence>
<keyword evidence="8" id="KW-0539">Nucleus</keyword>
<evidence type="ECO:0000256" key="7">
    <source>
        <dbReference type="ARBA" id="ARBA00023235"/>
    </source>
</evidence>
<keyword evidence="6" id="KW-0238">DNA-binding</keyword>
<dbReference type="GO" id="GO:0043138">
    <property type="term" value="F:3'-5' DNA helicase activity"/>
    <property type="evidence" value="ECO:0007669"/>
    <property type="project" value="UniProtKB-EC"/>
</dbReference>
<feature type="domain" description="Helicase ATP-binding" evidence="12">
    <location>
        <begin position="104"/>
        <end position="278"/>
    </location>
</feature>
<comment type="similarity">
    <text evidence="1">Belongs to the helicase family. RecQ subfamily.</text>
</comment>
<proteinExistence type="inferred from homology"/>
<dbReference type="WBParaSite" id="SRAE_2000510700.1">
    <property type="protein sequence ID" value="SRAE_2000510700.1"/>
    <property type="gene ID" value="WBGene00265361"/>
</dbReference>
<dbReference type="GeneID" id="36382854"/>
<dbReference type="GO" id="GO:0000724">
    <property type="term" value="P:double-strand break repair via homologous recombination"/>
    <property type="evidence" value="ECO:0007669"/>
    <property type="project" value="TreeGrafter"/>
</dbReference>
<name>A0A090LQL9_STRRB</name>
<dbReference type="GO" id="GO:0005634">
    <property type="term" value="C:nucleus"/>
    <property type="evidence" value="ECO:0007669"/>
    <property type="project" value="TreeGrafter"/>
</dbReference>
<evidence type="ECO:0000313" key="17">
    <source>
        <dbReference type="WormBase" id="SRAE_2000510700"/>
    </source>
</evidence>
<dbReference type="InterPro" id="IPR027417">
    <property type="entry name" value="P-loop_NTPase"/>
</dbReference>
<evidence type="ECO:0000256" key="5">
    <source>
        <dbReference type="ARBA" id="ARBA00022840"/>
    </source>
</evidence>
<dbReference type="InterPro" id="IPR011545">
    <property type="entry name" value="DEAD/DEAH_box_helicase_dom"/>
</dbReference>
<reference evidence="14 15" key="1">
    <citation type="submission" date="2014-09" db="EMBL/GenBank/DDBJ databases">
        <authorList>
            <person name="Martin A.A."/>
        </authorList>
    </citation>
    <scope>NUCLEOTIDE SEQUENCE</scope>
    <source>
        <strain evidence="15">ED321</strain>
        <strain evidence="14">ED321 Heterogonic</strain>
    </source>
</reference>
<keyword evidence="2" id="KW-0547">Nucleotide-binding</keyword>
<sequence>MYNVSKTLISILQSFQVKRMLTTVPQHYDRIMLNIESNDCLEKNEDIRKYTLNTSLYKIDENTFKLYSQTDIETLQYPWLPKAKIILKEIFKKDDFLPSQLDAIQAIMKKKDCLIIKSTGGGKSLCYQLPSLLIKGFCIVITPLISLVDDQIIKLNKLGIPCIAINKNMIIEERKKLLDDLMNDKINYKLIYITPEQYAYSRKIKKILRTNCDNGKLSFIAIDEIHCLKDWGETFRGSYNSLKNLKKRIKCPVIGLTATATNEYIEYFQKHLILKNPVIIRSTIMRHNLTYQSILKEKDSLTQIYDIIKSSFSDQSGIIYCLSRKESEKLASYLIKKGIKASFYHGRMCNNEKDNTLKDWLEGKIKIIVGTNAFGMGIDKENVRFIIHHTMPLRIFDYIQETGRAGRDGLPATCIVLFDIYDIVRRIKLNIDKPNADKDILEIINFFYSKKCKKKIIADIFDETFNENICRKNCKYCNKSIEEDYCYSEKLLNSIFEDAKMILHTSKQNITQKKLSASLQKLRPHWNQKEMDMLLTNLILKGKLKFNPQKISGTKQTYIQSYES</sequence>
<dbReference type="Pfam" id="PF00271">
    <property type="entry name" value="Helicase_C"/>
    <property type="match status" value="1"/>
</dbReference>
<evidence type="ECO:0000256" key="6">
    <source>
        <dbReference type="ARBA" id="ARBA00023125"/>
    </source>
</evidence>
<keyword evidence="4 14" id="KW-0347">Helicase</keyword>
<evidence type="ECO:0000313" key="14">
    <source>
        <dbReference type="EMBL" id="CEF70476.1"/>
    </source>
</evidence>
<evidence type="ECO:0000313" key="16">
    <source>
        <dbReference type="WBParaSite" id="SRAE_2000510700.1"/>
    </source>
</evidence>
<reference evidence="16" key="2">
    <citation type="submission" date="2020-12" db="UniProtKB">
        <authorList>
            <consortium name="WormBaseParasite"/>
        </authorList>
    </citation>
    <scope>IDENTIFICATION</scope>
</reference>
<dbReference type="NCBIfam" id="TIGR00614">
    <property type="entry name" value="recQ_fam"/>
    <property type="match status" value="1"/>
</dbReference>
<evidence type="ECO:0000256" key="11">
    <source>
        <dbReference type="ARBA" id="ARBA00044542"/>
    </source>
</evidence>
<dbReference type="WormBase" id="SRAE_2000510700">
    <property type="protein sequence ID" value="SRP09753"/>
    <property type="gene ID" value="WBGene00265361"/>
</dbReference>
<dbReference type="GO" id="GO:0016787">
    <property type="term" value="F:hydrolase activity"/>
    <property type="evidence" value="ECO:0007669"/>
    <property type="project" value="UniProtKB-KW"/>
</dbReference>
<protein>
    <recommendedName>
        <fullName evidence="10">DNA 3'-5' helicase</fullName>
        <ecNumber evidence="10">5.6.2.4</ecNumber>
    </recommendedName>
    <alternativeName>
        <fullName evidence="11">DNA 3'-5' helicase BLM</fullName>
    </alternativeName>
</protein>
<feature type="domain" description="Helicase C-terminal" evidence="13">
    <location>
        <begin position="300"/>
        <end position="447"/>
    </location>
</feature>
<dbReference type="Proteomes" id="UP000035682">
    <property type="component" value="Unplaced"/>
</dbReference>
<keyword evidence="3" id="KW-0378">Hydrolase</keyword>
<organism evidence="14">
    <name type="scientific">Strongyloides ratti</name>
    <name type="common">Parasitic roundworm</name>
    <dbReference type="NCBI Taxonomy" id="34506"/>
    <lineage>
        <taxon>Eukaryota</taxon>
        <taxon>Metazoa</taxon>
        <taxon>Ecdysozoa</taxon>
        <taxon>Nematoda</taxon>
        <taxon>Chromadorea</taxon>
        <taxon>Rhabditida</taxon>
        <taxon>Tylenchina</taxon>
        <taxon>Panagrolaimomorpha</taxon>
        <taxon>Strongyloidoidea</taxon>
        <taxon>Strongyloididae</taxon>
        <taxon>Strongyloides</taxon>
    </lineage>
</organism>
<evidence type="ECO:0000259" key="13">
    <source>
        <dbReference type="PROSITE" id="PS51194"/>
    </source>
</evidence>
<dbReference type="OMA" id="YESICRE"/>
<dbReference type="CTD" id="36382854"/>
<dbReference type="InterPro" id="IPR004589">
    <property type="entry name" value="DNA_helicase_ATP-dep_RecQ"/>
</dbReference>
<dbReference type="CDD" id="cd17920">
    <property type="entry name" value="DEXHc_RecQ"/>
    <property type="match status" value="1"/>
</dbReference>